<comment type="similarity">
    <text evidence="1 13">Belongs to the RuvC family.</text>
</comment>
<dbReference type="Pfam" id="PF02075">
    <property type="entry name" value="RuvC"/>
    <property type="match status" value="1"/>
</dbReference>
<feature type="active site" evidence="13">
    <location>
        <position position="8"/>
    </location>
</feature>
<keyword evidence="10 13" id="KW-0233">DNA recombination</keyword>
<evidence type="ECO:0000256" key="8">
    <source>
        <dbReference type="ARBA" id="ARBA00022842"/>
    </source>
</evidence>
<protein>
    <recommendedName>
        <fullName evidence="13 14">Crossover junction endodeoxyribonuclease RuvC</fullName>
        <ecNumber evidence="13 14">3.1.21.10</ecNumber>
    </recommendedName>
    <alternativeName>
        <fullName evidence="13">Holliday junction nuclease RuvC</fullName>
    </alternativeName>
    <alternativeName>
        <fullName evidence="13">Holliday junction resolvase RuvC</fullName>
    </alternativeName>
</protein>
<keyword evidence="7 13" id="KW-0378">Hydrolase</keyword>
<dbReference type="CDD" id="cd16962">
    <property type="entry name" value="RuvC"/>
    <property type="match status" value="1"/>
</dbReference>
<keyword evidence="16" id="KW-1185">Reference proteome</keyword>
<dbReference type="RefSeq" id="WP_035388324.1">
    <property type="nucleotide sequence ID" value="NZ_JQKF01000002.1"/>
</dbReference>
<evidence type="ECO:0000256" key="11">
    <source>
        <dbReference type="ARBA" id="ARBA00023204"/>
    </source>
</evidence>
<dbReference type="GeneID" id="78371618"/>
<comment type="cofactor">
    <cofactor evidence="13">
        <name>Mg(2+)</name>
        <dbReference type="ChEBI" id="CHEBI:18420"/>
    </cofactor>
    <text evidence="13">Binds 2 Mg(2+) ion per subunit.</text>
</comment>
<dbReference type="GO" id="GO:0006281">
    <property type="term" value="P:DNA repair"/>
    <property type="evidence" value="ECO:0007669"/>
    <property type="project" value="UniProtKB-UniRule"/>
</dbReference>
<feature type="binding site" evidence="13">
    <location>
        <position position="8"/>
    </location>
    <ligand>
        <name>Mg(2+)</name>
        <dbReference type="ChEBI" id="CHEBI:18420"/>
        <label>1</label>
    </ligand>
</feature>
<dbReference type="OrthoDB" id="9805499at2"/>
<dbReference type="GO" id="GO:0006310">
    <property type="term" value="P:DNA recombination"/>
    <property type="evidence" value="ECO:0007669"/>
    <property type="project" value="UniProtKB-UniRule"/>
</dbReference>
<evidence type="ECO:0000256" key="10">
    <source>
        <dbReference type="ARBA" id="ARBA00023172"/>
    </source>
</evidence>
<comment type="catalytic activity">
    <reaction evidence="12 13">
        <text>Endonucleolytic cleavage at a junction such as a reciprocal single-stranded crossover between two homologous DNA duplexes (Holliday junction).</text>
        <dbReference type="EC" id="3.1.21.10"/>
    </reaction>
</comment>
<dbReference type="eggNOG" id="COG0817">
    <property type="taxonomic scope" value="Bacteria"/>
</dbReference>
<dbReference type="PANTHER" id="PTHR30194">
    <property type="entry name" value="CROSSOVER JUNCTION ENDODEOXYRIBONUCLEASE RUVC"/>
    <property type="match status" value="1"/>
</dbReference>
<dbReference type="GO" id="GO:0003677">
    <property type="term" value="F:DNA binding"/>
    <property type="evidence" value="ECO:0007669"/>
    <property type="project" value="UniProtKB-KW"/>
</dbReference>
<evidence type="ECO:0000256" key="2">
    <source>
        <dbReference type="ARBA" id="ARBA00022490"/>
    </source>
</evidence>
<feature type="active site" evidence="13">
    <location>
        <position position="68"/>
    </location>
</feature>
<evidence type="ECO:0000256" key="13">
    <source>
        <dbReference type="HAMAP-Rule" id="MF_00034"/>
    </source>
</evidence>
<dbReference type="AlphaFoldDB" id="A0A0D8FXM8"/>
<keyword evidence="6 13" id="KW-0227">DNA damage</keyword>
<dbReference type="GO" id="GO:0048476">
    <property type="term" value="C:Holliday junction resolvase complex"/>
    <property type="evidence" value="ECO:0007669"/>
    <property type="project" value="UniProtKB-UniRule"/>
</dbReference>
<keyword evidence="11 13" id="KW-0234">DNA repair</keyword>
<evidence type="ECO:0000256" key="3">
    <source>
        <dbReference type="ARBA" id="ARBA00022722"/>
    </source>
</evidence>
<evidence type="ECO:0000256" key="14">
    <source>
        <dbReference type="NCBIfam" id="TIGR00228"/>
    </source>
</evidence>
<dbReference type="GO" id="GO:0005737">
    <property type="term" value="C:cytoplasm"/>
    <property type="evidence" value="ECO:0007669"/>
    <property type="project" value="UniProtKB-SubCell"/>
</dbReference>
<evidence type="ECO:0000256" key="9">
    <source>
        <dbReference type="ARBA" id="ARBA00023125"/>
    </source>
</evidence>
<name>A0A0D8FXM8_9ACTN</name>
<dbReference type="FunFam" id="3.30.420.10:FF:000002">
    <property type="entry name" value="Crossover junction endodeoxyribonuclease RuvC"/>
    <property type="match status" value="1"/>
</dbReference>
<accession>A0A0D8FXM8</accession>
<dbReference type="InterPro" id="IPR036397">
    <property type="entry name" value="RNaseH_sf"/>
</dbReference>
<keyword evidence="5 13" id="KW-0255">Endonuclease</keyword>
<dbReference type="SUPFAM" id="SSF53098">
    <property type="entry name" value="Ribonuclease H-like"/>
    <property type="match status" value="1"/>
</dbReference>
<comment type="caution">
    <text evidence="15">The sequence shown here is derived from an EMBL/GenBank/DDBJ whole genome shotgun (WGS) entry which is preliminary data.</text>
</comment>
<evidence type="ECO:0000256" key="5">
    <source>
        <dbReference type="ARBA" id="ARBA00022759"/>
    </source>
</evidence>
<dbReference type="InterPro" id="IPR002176">
    <property type="entry name" value="X-over_junc_endoDNase_RuvC"/>
</dbReference>
<dbReference type="InterPro" id="IPR020563">
    <property type="entry name" value="X-over_junc_endoDNase_Mg_BS"/>
</dbReference>
<keyword evidence="9 13" id="KW-0238">DNA-binding</keyword>
<sequence>MTVVLGVDPGLKRVGYSVLEQTNSGIGLRCAGLIATDPTVPLGERLADIFGSVDDIIREYRPSQLVLERILFAKNVTSALLVAQAVGVIKLAGARHGLEASEIGANQVKLALSGDGHASKAQMKKMVVLLLGLHRAPEPADVSDAIAIAYAHLSGDWSRS</sequence>
<dbReference type="Gene3D" id="3.30.420.10">
    <property type="entry name" value="Ribonuclease H-like superfamily/Ribonuclease H"/>
    <property type="match status" value="1"/>
</dbReference>
<evidence type="ECO:0000256" key="7">
    <source>
        <dbReference type="ARBA" id="ARBA00022801"/>
    </source>
</evidence>
<keyword evidence="2 13" id="KW-0963">Cytoplasm</keyword>
<evidence type="ECO:0000256" key="6">
    <source>
        <dbReference type="ARBA" id="ARBA00022763"/>
    </source>
</evidence>
<dbReference type="HAMAP" id="MF_00034">
    <property type="entry name" value="RuvC"/>
    <property type="match status" value="1"/>
</dbReference>
<reference evidence="15 16" key="1">
    <citation type="submission" date="2015-01" db="EMBL/GenBank/DDBJ databases">
        <title>Draft genome of the acidophilic iron oxidizer Ferrimicrobium acidiphilum strain T23.</title>
        <authorList>
            <person name="Poehlein A."/>
            <person name="Eisen S."/>
            <person name="Schloemann M."/>
            <person name="Johnson B.D."/>
            <person name="Daniel R."/>
            <person name="Muehling M."/>
        </authorList>
    </citation>
    <scope>NUCLEOTIDE SEQUENCE [LARGE SCALE GENOMIC DNA]</scope>
    <source>
        <strain evidence="15 16">T23</strain>
    </source>
</reference>
<evidence type="ECO:0000256" key="4">
    <source>
        <dbReference type="ARBA" id="ARBA00022723"/>
    </source>
</evidence>
<feature type="active site" evidence="13">
    <location>
        <position position="141"/>
    </location>
</feature>
<dbReference type="InterPro" id="IPR012337">
    <property type="entry name" value="RNaseH-like_sf"/>
</dbReference>
<evidence type="ECO:0000256" key="12">
    <source>
        <dbReference type="ARBA" id="ARBA00029354"/>
    </source>
</evidence>
<dbReference type="PROSITE" id="PS01321">
    <property type="entry name" value="RUVC"/>
    <property type="match status" value="1"/>
</dbReference>
<comment type="function">
    <text evidence="13">The RuvA-RuvB-RuvC complex processes Holliday junction (HJ) DNA during genetic recombination and DNA repair. Endonuclease that resolves HJ intermediates. Cleaves cruciform DNA by making single-stranded nicks across the HJ at symmetrical positions within the homologous arms, yielding a 5'-phosphate and a 3'-hydroxyl group; requires a central core of homology in the junction. The consensus cleavage sequence is 5'-(A/T)TT(C/G)-3'. Cleavage occurs on the 3'-side of the TT dinucleotide at the point of strand exchange. HJ branch migration catalyzed by RuvA-RuvB allows RuvC to scan DNA until it finds its consensus sequence, where it cleaves and resolves the cruciform DNA.</text>
</comment>
<dbReference type="GO" id="GO:0000287">
    <property type="term" value="F:magnesium ion binding"/>
    <property type="evidence" value="ECO:0007669"/>
    <property type="project" value="UniProtKB-UniRule"/>
</dbReference>
<comment type="subunit">
    <text evidence="13">Homodimer which binds Holliday junction (HJ) DNA. The HJ becomes 2-fold symmetrical on binding to RuvC with unstacked arms; it has a different conformation from HJ DNA in complex with RuvA. In the full resolvosome a probable DNA-RuvA(4)-RuvB(12)-RuvC(2) complex forms which resolves the HJ.</text>
</comment>
<evidence type="ECO:0000313" key="15">
    <source>
        <dbReference type="EMBL" id="KJE77901.1"/>
    </source>
</evidence>
<dbReference type="EC" id="3.1.21.10" evidence="13 14"/>
<dbReference type="EMBL" id="JXUW01000002">
    <property type="protein sequence ID" value="KJE77901.1"/>
    <property type="molecule type" value="Genomic_DNA"/>
</dbReference>
<evidence type="ECO:0000313" key="16">
    <source>
        <dbReference type="Proteomes" id="UP000032336"/>
    </source>
</evidence>
<dbReference type="STRING" id="1121877.FEAC_02730"/>
<dbReference type="PRINTS" id="PR00696">
    <property type="entry name" value="RSOLVASERUVC"/>
</dbReference>
<proteinExistence type="inferred from homology"/>
<keyword evidence="3 13" id="KW-0540">Nuclease</keyword>
<evidence type="ECO:0000256" key="1">
    <source>
        <dbReference type="ARBA" id="ARBA00009518"/>
    </source>
</evidence>
<dbReference type="GO" id="GO:0008821">
    <property type="term" value="F:crossover junction DNA endonuclease activity"/>
    <property type="evidence" value="ECO:0007669"/>
    <property type="project" value="UniProtKB-UniRule"/>
</dbReference>
<comment type="subcellular location">
    <subcellularLocation>
        <location evidence="13">Cytoplasm</location>
    </subcellularLocation>
</comment>
<dbReference type="PANTHER" id="PTHR30194:SF3">
    <property type="entry name" value="CROSSOVER JUNCTION ENDODEOXYRIBONUCLEASE RUVC"/>
    <property type="match status" value="1"/>
</dbReference>
<dbReference type="Proteomes" id="UP000032336">
    <property type="component" value="Unassembled WGS sequence"/>
</dbReference>
<gene>
    <name evidence="13 15" type="primary">ruvC</name>
    <name evidence="15" type="ORF">FEAC_02730</name>
</gene>
<feature type="binding site" evidence="13">
    <location>
        <position position="68"/>
    </location>
    <ligand>
        <name>Mg(2+)</name>
        <dbReference type="ChEBI" id="CHEBI:18420"/>
        <label>2</label>
    </ligand>
</feature>
<feature type="binding site" evidence="13">
    <location>
        <position position="141"/>
    </location>
    <ligand>
        <name>Mg(2+)</name>
        <dbReference type="ChEBI" id="CHEBI:18420"/>
        <label>1</label>
    </ligand>
</feature>
<dbReference type="NCBIfam" id="TIGR00228">
    <property type="entry name" value="ruvC"/>
    <property type="match status" value="1"/>
</dbReference>
<keyword evidence="4 13" id="KW-0479">Metal-binding</keyword>
<organism evidence="15 16">
    <name type="scientific">Ferrimicrobium acidiphilum DSM 19497</name>
    <dbReference type="NCBI Taxonomy" id="1121877"/>
    <lineage>
        <taxon>Bacteria</taxon>
        <taxon>Bacillati</taxon>
        <taxon>Actinomycetota</taxon>
        <taxon>Acidimicrobiia</taxon>
        <taxon>Acidimicrobiales</taxon>
        <taxon>Acidimicrobiaceae</taxon>
        <taxon>Ferrimicrobium</taxon>
    </lineage>
</organism>
<keyword evidence="8 13" id="KW-0460">Magnesium</keyword>